<dbReference type="AlphaFoldDB" id="A0A0K1E5G1"/>
<dbReference type="GO" id="GO:0008237">
    <property type="term" value="F:metallopeptidase activity"/>
    <property type="evidence" value="ECO:0007669"/>
    <property type="project" value="UniProtKB-KW"/>
</dbReference>
<dbReference type="InterPro" id="IPR024079">
    <property type="entry name" value="MetalloPept_cat_dom_sf"/>
</dbReference>
<keyword evidence="5" id="KW-0378">Hydrolase</keyword>
<evidence type="ECO:0000256" key="4">
    <source>
        <dbReference type="ARBA" id="ARBA00022729"/>
    </source>
</evidence>
<keyword evidence="7" id="KW-0482">Metalloprotease</keyword>
<dbReference type="EMBL" id="CP012159">
    <property type="protein sequence ID" value="AKT36074.1"/>
    <property type="molecule type" value="Genomic_DNA"/>
</dbReference>
<dbReference type="SUPFAM" id="SSF55486">
    <property type="entry name" value="Metalloproteases ('zincins'), catalytic domain"/>
    <property type="match status" value="1"/>
</dbReference>
<dbReference type="GO" id="GO:0046872">
    <property type="term" value="F:metal ion binding"/>
    <property type="evidence" value="ECO:0007669"/>
    <property type="project" value="UniProtKB-KW"/>
</dbReference>
<dbReference type="PATRIC" id="fig|52.7.peg.202"/>
<dbReference type="KEGG" id="ccro:CMC5_001870"/>
<keyword evidence="3" id="KW-0479">Metal-binding</keyword>
<evidence type="ECO:0000256" key="5">
    <source>
        <dbReference type="ARBA" id="ARBA00022801"/>
    </source>
</evidence>
<sequence length="407" mass="43108">MPTNRRWGYTSALALTLFATGLVGAGGCVVGGAAEGDEHGAVPDHANDLAGEVMADPDPEEQAVPKRPVDADPDPEEQLAPKVPTDADPDPEEQLTPPPGAMADPDPEEQTTPPAEAMADPDPEDQNNDPSGGYSIDPSTPPPAPQGRSCGTADLTRAEALIVEAQLAETRLLEAANAAPPAVIVIPVAFHVINKGAGVGNGNVTDQMIHDQMEVLNESYAGLTGGAPTRFQFELLSIDRVTNADWYNMGAGSLQETEAKSALRVGGPETLNIYTANLLGGLLGWATFPSYYEQFPHEDGVVLLHSSLPGGSAAPYNLGDTGTHEVGHWMHLFHTFQGGCDKYNDYVLDTPAEASPDFNCTAGRDTCSAAGLDPIHNFMDYSDDECLNGFSPGQAERMLTAWQTYRR</sequence>
<dbReference type="Proteomes" id="UP000067626">
    <property type="component" value="Chromosome"/>
</dbReference>
<evidence type="ECO:0000313" key="12">
    <source>
        <dbReference type="EMBL" id="AKT36074.1"/>
    </source>
</evidence>
<dbReference type="Gene3D" id="3.40.390.10">
    <property type="entry name" value="Collagenase (Catalytic Domain)"/>
    <property type="match status" value="1"/>
</dbReference>
<evidence type="ECO:0000256" key="3">
    <source>
        <dbReference type="ARBA" id="ARBA00022723"/>
    </source>
</evidence>
<evidence type="ECO:0000256" key="1">
    <source>
        <dbReference type="ARBA" id="ARBA00008721"/>
    </source>
</evidence>
<dbReference type="PANTHER" id="PTHR47466">
    <property type="match status" value="1"/>
</dbReference>
<feature type="signal peptide" evidence="10">
    <location>
        <begin position="1"/>
        <end position="25"/>
    </location>
</feature>
<reference evidence="12 13" key="1">
    <citation type="submission" date="2015-07" db="EMBL/GenBank/DDBJ databases">
        <title>Genome analysis of myxobacterium Chondromyces crocatus Cm c5 reveals a high potential for natural compound synthesis and the genetic basis for the loss of fruiting body formation.</title>
        <authorList>
            <person name="Zaburannyi N."/>
            <person name="Bunk B."/>
            <person name="Maier J."/>
            <person name="Overmann J."/>
            <person name="Mueller R."/>
        </authorList>
    </citation>
    <scope>NUCLEOTIDE SEQUENCE [LARGE SCALE GENOMIC DNA]</scope>
    <source>
        <strain evidence="12 13">Cm c5</strain>
    </source>
</reference>
<keyword evidence="13" id="KW-1185">Reference proteome</keyword>
<keyword evidence="4 10" id="KW-0732">Signal</keyword>
<dbReference type="Pfam" id="PF05572">
    <property type="entry name" value="Peptidase_M43"/>
    <property type="match status" value="1"/>
</dbReference>
<keyword evidence="6" id="KW-0862">Zinc</keyword>
<evidence type="ECO:0000256" key="2">
    <source>
        <dbReference type="ARBA" id="ARBA00022670"/>
    </source>
</evidence>
<feature type="chain" id="PRO_5005458899" description="Peptidase M43 pregnancy-associated plasma-A domain-containing protein" evidence="10">
    <location>
        <begin position="26"/>
        <end position="407"/>
    </location>
</feature>
<evidence type="ECO:0000256" key="8">
    <source>
        <dbReference type="ARBA" id="ARBA00023157"/>
    </source>
</evidence>
<proteinExistence type="inferred from homology"/>
<feature type="region of interest" description="Disordered" evidence="9">
    <location>
        <begin position="30"/>
        <end position="151"/>
    </location>
</feature>
<evidence type="ECO:0000256" key="10">
    <source>
        <dbReference type="SAM" id="SignalP"/>
    </source>
</evidence>
<keyword evidence="2" id="KW-0645">Protease</keyword>
<keyword evidence="8" id="KW-1015">Disulfide bond</keyword>
<dbReference type="CDD" id="cd04275">
    <property type="entry name" value="ZnMc_pappalysin_like"/>
    <property type="match status" value="1"/>
</dbReference>
<organism evidence="12 13">
    <name type="scientific">Chondromyces crocatus</name>
    <dbReference type="NCBI Taxonomy" id="52"/>
    <lineage>
        <taxon>Bacteria</taxon>
        <taxon>Pseudomonadati</taxon>
        <taxon>Myxococcota</taxon>
        <taxon>Polyangia</taxon>
        <taxon>Polyangiales</taxon>
        <taxon>Polyangiaceae</taxon>
        <taxon>Chondromyces</taxon>
    </lineage>
</organism>
<dbReference type="GO" id="GO:0006508">
    <property type="term" value="P:proteolysis"/>
    <property type="evidence" value="ECO:0007669"/>
    <property type="project" value="UniProtKB-KW"/>
</dbReference>
<gene>
    <name evidence="12" type="ORF">CMC5_001870</name>
</gene>
<evidence type="ECO:0000256" key="6">
    <source>
        <dbReference type="ARBA" id="ARBA00022833"/>
    </source>
</evidence>
<name>A0A0K1E5G1_CHOCO</name>
<dbReference type="STRING" id="52.CMC5_001870"/>
<feature type="compositionally biased region" description="Basic and acidic residues" evidence="9">
    <location>
        <begin position="36"/>
        <end position="47"/>
    </location>
</feature>
<evidence type="ECO:0000256" key="9">
    <source>
        <dbReference type="SAM" id="MobiDB-lite"/>
    </source>
</evidence>
<dbReference type="PANTHER" id="PTHR47466:SF1">
    <property type="entry name" value="METALLOPROTEASE MEP1 (AFU_ORTHOLOGUE AFUA_1G07730)-RELATED"/>
    <property type="match status" value="1"/>
</dbReference>
<accession>A0A0K1E5G1</accession>
<dbReference type="InterPro" id="IPR008754">
    <property type="entry name" value="Peptidase_M43"/>
</dbReference>
<evidence type="ECO:0000256" key="7">
    <source>
        <dbReference type="ARBA" id="ARBA00023049"/>
    </source>
</evidence>
<dbReference type="PROSITE" id="PS51257">
    <property type="entry name" value="PROKAR_LIPOPROTEIN"/>
    <property type="match status" value="1"/>
</dbReference>
<feature type="domain" description="Peptidase M43 pregnancy-associated plasma-A" evidence="11">
    <location>
        <begin position="319"/>
        <end position="400"/>
    </location>
</feature>
<evidence type="ECO:0000313" key="13">
    <source>
        <dbReference type="Proteomes" id="UP000067626"/>
    </source>
</evidence>
<protein>
    <recommendedName>
        <fullName evidence="11">Peptidase M43 pregnancy-associated plasma-A domain-containing protein</fullName>
    </recommendedName>
</protein>
<dbReference type="RefSeq" id="WP_050428648.1">
    <property type="nucleotide sequence ID" value="NZ_CP012159.1"/>
</dbReference>
<evidence type="ECO:0000259" key="11">
    <source>
        <dbReference type="Pfam" id="PF05572"/>
    </source>
</evidence>
<comment type="similarity">
    <text evidence="1">Belongs to the peptidase M43B family.</text>
</comment>